<dbReference type="Proteomes" id="UP000235965">
    <property type="component" value="Unassembled WGS sequence"/>
</dbReference>
<dbReference type="OrthoDB" id="8184571at2759"/>
<evidence type="ECO:0000313" key="3">
    <source>
        <dbReference type="EMBL" id="PNF24403.1"/>
    </source>
</evidence>
<name>A0A2J7Q742_9NEOP</name>
<dbReference type="GO" id="GO:0005549">
    <property type="term" value="F:odorant binding"/>
    <property type="evidence" value="ECO:0007669"/>
    <property type="project" value="InterPro"/>
</dbReference>
<protein>
    <submittedName>
        <fullName evidence="3">Uncharacterized protein</fullName>
    </submittedName>
</protein>
<dbReference type="EMBL" id="NEVH01017447">
    <property type="protein sequence ID" value="PNF24403.1"/>
    <property type="molecule type" value="Genomic_DNA"/>
</dbReference>
<dbReference type="EMBL" id="NEVH01017447">
    <property type="protein sequence ID" value="PNF24404.1"/>
    <property type="molecule type" value="Genomic_DNA"/>
</dbReference>
<dbReference type="GO" id="GO:0005615">
    <property type="term" value="C:extracellular space"/>
    <property type="evidence" value="ECO:0007669"/>
    <property type="project" value="TreeGrafter"/>
</dbReference>
<feature type="chain" id="PRO_5014559370" evidence="2">
    <location>
        <begin position="25"/>
        <end position="195"/>
    </location>
</feature>
<evidence type="ECO:0000256" key="1">
    <source>
        <dbReference type="ARBA" id="ARBA00022729"/>
    </source>
</evidence>
<comment type="caution">
    <text evidence="3">The sequence shown here is derived from an EMBL/GenBank/DDBJ whole genome shotgun (WGS) entry which is preliminary data.</text>
</comment>
<dbReference type="STRING" id="105785.A0A2J7Q742"/>
<dbReference type="Gene3D" id="1.10.238.20">
    <property type="entry name" value="Pheromone/general odorant binding protein domain"/>
    <property type="match status" value="1"/>
</dbReference>
<dbReference type="AlphaFoldDB" id="A0A2J7Q742"/>
<dbReference type="GO" id="GO:0007608">
    <property type="term" value="P:sensory perception of smell"/>
    <property type="evidence" value="ECO:0007669"/>
    <property type="project" value="TreeGrafter"/>
</dbReference>
<dbReference type="CDD" id="cd23992">
    <property type="entry name" value="PBP_GOBP"/>
    <property type="match status" value="1"/>
</dbReference>
<proteinExistence type="predicted"/>
<dbReference type="Pfam" id="PF01395">
    <property type="entry name" value="PBP_GOBP"/>
    <property type="match status" value="1"/>
</dbReference>
<accession>A0A2J7Q742</accession>
<evidence type="ECO:0000313" key="4">
    <source>
        <dbReference type="Proteomes" id="UP000235965"/>
    </source>
</evidence>
<dbReference type="InterPro" id="IPR006170">
    <property type="entry name" value="PBP/GOBP"/>
</dbReference>
<organism evidence="3 4">
    <name type="scientific">Cryptotermes secundus</name>
    <dbReference type="NCBI Taxonomy" id="105785"/>
    <lineage>
        <taxon>Eukaryota</taxon>
        <taxon>Metazoa</taxon>
        <taxon>Ecdysozoa</taxon>
        <taxon>Arthropoda</taxon>
        <taxon>Hexapoda</taxon>
        <taxon>Insecta</taxon>
        <taxon>Pterygota</taxon>
        <taxon>Neoptera</taxon>
        <taxon>Polyneoptera</taxon>
        <taxon>Dictyoptera</taxon>
        <taxon>Blattodea</taxon>
        <taxon>Blattoidea</taxon>
        <taxon>Termitoidae</taxon>
        <taxon>Kalotermitidae</taxon>
        <taxon>Cryptotermitinae</taxon>
        <taxon>Cryptotermes</taxon>
    </lineage>
</organism>
<evidence type="ECO:0000256" key="2">
    <source>
        <dbReference type="SAM" id="SignalP"/>
    </source>
</evidence>
<dbReference type="InParanoid" id="A0A2J7Q742"/>
<keyword evidence="1 2" id="KW-0732">Signal</keyword>
<dbReference type="InterPro" id="IPR036728">
    <property type="entry name" value="PBP_GOBP_sf"/>
</dbReference>
<dbReference type="FunCoup" id="A0A2J7Q742">
    <property type="interactions" value="10"/>
</dbReference>
<sequence length="195" mass="21564">MAMFCFLVILASSQLLMLVNVVSASEGRINMREIMNKCNESNPIDPEFLEQLNATGSFSDENFRPAKCFIRCMFVETGLMDSNGTLVSAKLKEAFAKYEGPVGTKVADREMFVDACIAKDADVTCQCERAYRFSKCLMTEPEMFGRLEEADAEGDGDSTIRDAITGFLRDMGQTVLTVLNILNQIREVIASAFSG</sequence>
<keyword evidence="4" id="KW-1185">Reference proteome</keyword>
<feature type="signal peptide" evidence="2">
    <location>
        <begin position="1"/>
        <end position="24"/>
    </location>
</feature>
<dbReference type="SUPFAM" id="SSF47565">
    <property type="entry name" value="Insect pheromone/odorant-binding proteins"/>
    <property type="match status" value="1"/>
</dbReference>
<gene>
    <name evidence="3" type="ORF">B7P43_G09677</name>
</gene>
<dbReference type="PANTHER" id="PTHR11857">
    <property type="entry name" value="ODORANT BINDING PROTEIN-RELATED"/>
    <property type="match status" value="1"/>
</dbReference>
<reference evidence="3 4" key="1">
    <citation type="submission" date="2017-12" db="EMBL/GenBank/DDBJ databases">
        <title>Hemimetabolous genomes reveal molecular basis of termite eusociality.</title>
        <authorList>
            <person name="Harrison M.C."/>
            <person name="Jongepier E."/>
            <person name="Robertson H.M."/>
            <person name="Arning N."/>
            <person name="Bitard-Feildel T."/>
            <person name="Chao H."/>
            <person name="Childers C.P."/>
            <person name="Dinh H."/>
            <person name="Doddapaneni H."/>
            <person name="Dugan S."/>
            <person name="Gowin J."/>
            <person name="Greiner C."/>
            <person name="Han Y."/>
            <person name="Hu H."/>
            <person name="Hughes D.S.T."/>
            <person name="Huylmans A.-K."/>
            <person name="Kemena C."/>
            <person name="Kremer L.P.M."/>
            <person name="Lee S.L."/>
            <person name="Lopez-Ezquerra A."/>
            <person name="Mallet L."/>
            <person name="Monroy-Kuhn J.M."/>
            <person name="Moser A."/>
            <person name="Murali S.C."/>
            <person name="Muzny D.M."/>
            <person name="Otani S."/>
            <person name="Piulachs M.-D."/>
            <person name="Poelchau M."/>
            <person name="Qu J."/>
            <person name="Schaub F."/>
            <person name="Wada-Katsumata A."/>
            <person name="Worley K.C."/>
            <person name="Xie Q."/>
            <person name="Ylla G."/>
            <person name="Poulsen M."/>
            <person name="Gibbs R.A."/>
            <person name="Schal C."/>
            <person name="Richards S."/>
            <person name="Belles X."/>
            <person name="Korb J."/>
            <person name="Bornberg-Bauer E."/>
        </authorList>
    </citation>
    <scope>NUCLEOTIDE SEQUENCE [LARGE SCALE GENOMIC DNA]</scope>
    <source>
        <tissue evidence="3">Whole body</tissue>
    </source>
</reference>
<dbReference type="SMART" id="SM00708">
    <property type="entry name" value="PhBP"/>
    <property type="match status" value="1"/>
</dbReference>